<evidence type="ECO:0000256" key="1">
    <source>
        <dbReference type="ARBA" id="ARBA00023239"/>
    </source>
</evidence>
<gene>
    <name evidence="3" type="ORF">KSF_090580</name>
</gene>
<accession>A0A8J3N801</accession>
<proteinExistence type="predicted"/>
<dbReference type="RefSeq" id="WP_220209676.1">
    <property type="nucleotide sequence ID" value="NZ_BNJK01000002.1"/>
</dbReference>
<evidence type="ECO:0000313" key="3">
    <source>
        <dbReference type="EMBL" id="GHO99010.1"/>
    </source>
</evidence>
<dbReference type="GO" id="GO:0033982">
    <property type="term" value="F:3-dehydro-L-gulonate-6-phosphate decarboxylase activity"/>
    <property type="evidence" value="ECO:0007669"/>
    <property type="project" value="TreeGrafter"/>
</dbReference>
<dbReference type="Pfam" id="PF00215">
    <property type="entry name" value="OMPdecase"/>
    <property type="match status" value="1"/>
</dbReference>
<sequence length="233" mass="24800">MQTMVQVSLDLRSIPEALDLAHIAVEAGVDWLEAGTPLIISEGRHAVRALREAFPAHPIVADLKAMDGGRSDVEMMAQAGANAIVVMARAHPETIKAAVSAGREYNVRIMGDTLASPDKVAAARLLEELGCDYVVHHIGFDERNGLDAAGQPAPSPLDTLQQVVQAVKIPVQAVGGLSVEQAVRTPELGAPLVVIGAPLVSASTLRSSRNEIERVLRTVCQQVHAYRSKEETT</sequence>
<dbReference type="InterPro" id="IPR001754">
    <property type="entry name" value="OMPdeCOase_dom"/>
</dbReference>
<dbReference type="InterPro" id="IPR013785">
    <property type="entry name" value="Aldolase_TIM"/>
</dbReference>
<dbReference type="SUPFAM" id="SSF51366">
    <property type="entry name" value="Ribulose-phoshate binding barrel"/>
    <property type="match status" value="1"/>
</dbReference>
<dbReference type="GO" id="GO:0019854">
    <property type="term" value="P:L-ascorbic acid catabolic process"/>
    <property type="evidence" value="ECO:0007669"/>
    <property type="project" value="TreeGrafter"/>
</dbReference>
<keyword evidence="4" id="KW-1185">Reference proteome</keyword>
<evidence type="ECO:0000313" key="4">
    <source>
        <dbReference type="Proteomes" id="UP000597444"/>
    </source>
</evidence>
<dbReference type="GO" id="GO:0004590">
    <property type="term" value="F:orotidine-5'-phosphate decarboxylase activity"/>
    <property type="evidence" value="ECO:0007669"/>
    <property type="project" value="InterPro"/>
</dbReference>
<dbReference type="GO" id="GO:0006207">
    <property type="term" value="P:'de novo' pyrimidine nucleobase biosynthetic process"/>
    <property type="evidence" value="ECO:0007669"/>
    <property type="project" value="InterPro"/>
</dbReference>
<organism evidence="3 4">
    <name type="scientific">Reticulibacter mediterranei</name>
    <dbReference type="NCBI Taxonomy" id="2778369"/>
    <lineage>
        <taxon>Bacteria</taxon>
        <taxon>Bacillati</taxon>
        <taxon>Chloroflexota</taxon>
        <taxon>Ktedonobacteria</taxon>
        <taxon>Ktedonobacterales</taxon>
        <taxon>Reticulibacteraceae</taxon>
        <taxon>Reticulibacter</taxon>
    </lineage>
</organism>
<dbReference type="PANTHER" id="PTHR35039:SF3">
    <property type="entry name" value="3-KETO-L-GULONATE-6-PHOSPHATE DECARBOXYLASE SGBH-RELATED"/>
    <property type="match status" value="1"/>
</dbReference>
<keyword evidence="1 3" id="KW-0456">Lyase</keyword>
<evidence type="ECO:0000259" key="2">
    <source>
        <dbReference type="SMART" id="SM00934"/>
    </source>
</evidence>
<name>A0A8J3N801_9CHLR</name>
<dbReference type="Proteomes" id="UP000597444">
    <property type="component" value="Unassembled WGS sequence"/>
</dbReference>
<feature type="domain" description="Orotidine 5'-phosphate decarboxylase" evidence="2">
    <location>
        <begin position="4"/>
        <end position="212"/>
    </location>
</feature>
<reference evidence="3" key="1">
    <citation type="submission" date="2020-10" db="EMBL/GenBank/DDBJ databases">
        <title>Taxonomic study of unclassified bacteria belonging to the class Ktedonobacteria.</title>
        <authorList>
            <person name="Yabe S."/>
            <person name="Wang C.M."/>
            <person name="Zheng Y."/>
            <person name="Sakai Y."/>
            <person name="Cavaletti L."/>
            <person name="Monciardini P."/>
            <person name="Donadio S."/>
        </authorList>
    </citation>
    <scope>NUCLEOTIDE SEQUENCE</scope>
    <source>
        <strain evidence="3">ID150040</strain>
    </source>
</reference>
<dbReference type="SMART" id="SM00934">
    <property type="entry name" value="OMPdecase"/>
    <property type="match status" value="1"/>
</dbReference>
<dbReference type="Gene3D" id="3.20.20.70">
    <property type="entry name" value="Aldolase class I"/>
    <property type="match status" value="1"/>
</dbReference>
<dbReference type="AlphaFoldDB" id="A0A8J3N801"/>
<comment type="caution">
    <text evidence="3">The sequence shown here is derived from an EMBL/GenBank/DDBJ whole genome shotgun (WGS) entry which is preliminary data.</text>
</comment>
<dbReference type="InterPro" id="IPR011060">
    <property type="entry name" value="RibuloseP-bd_barrel"/>
</dbReference>
<dbReference type="EMBL" id="BNJK01000002">
    <property type="protein sequence ID" value="GHO99010.1"/>
    <property type="molecule type" value="Genomic_DNA"/>
</dbReference>
<dbReference type="PANTHER" id="PTHR35039">
    <property type="entry name" value="3-KETO-L-GULONATE-6-PHOSPHATE DECARBOXYLASE SGBH-RELATED"/>
    <property type="match status" value="1"/>
</dbReference>
<protein>
    <submittedName>
        <fullName evidence="3">D-arabino 3-hexulose 6-phosphate aldehyde lyase</fullName>
    </submittedName>
</protein>